<keyword evidence="2" id="KW-0732">Signal</keyword>
<feature type="transmembrane region" description="Helical" evidence="1">
    <location>
        <begin position="144"/>
        <end position="161"/>
    </location>
</feature>
<keyword evidence="4" id="KW-1185">Reference proteome</keyword>
<feature type="transmembrane region" description="Helical" evidence="1">
    <location>
        <begin position="342"/>
        <end position="360"/>
    </location>
</feature>
<organism evidence="3 4">
    <name type="scientific">Malonomonas rubra DSM 5091</name>
    <dbReference type="NCBI Taxonomy" id="1122189"/>
    <lineage>
        <taxon>Bacteria</taxon>
        <taxon>Pseudomonadati</taxon>
        <taxon>Thermodesulfobacteriota</taxon>
        <taxon>Desulfuromonadia</taxon>
        <taxon>Desulfuromonadales</taxon>
        <taxon>Geopsychrobacteraceae</taxon>
        <taxon>Malonomonas</taxon>
    </lineage>
</organism>
<evidence type="ECO:0000256" key="1">
    <source>
        <dbReference type="SAM" id="Phobius"/>
    </source>
</evidence>
<feature type="transmembrane region" description="Helical" evidence="1">
    <location>
        <begin position="277"/>
        <end position="298"/>
    </location>
</feature>
<dbReference type="EMBL" id="FQZT01000002">
    <property type="protein sequence ID" value="SHI75836.1"/>
    <property type="molecule type" value="Genomic_DNA"/>
</dbReference>
<keyword evidence="1" id="KW-0472">Membrane</keyword>
<sequence>MLLLVFITRVLFLSLPTIRSATSDTNFHIWFSNTFFKTNKSLSHKKYPGSIVDGKIVYPPIPHIFLSFVKKKYICFVGAFLNILFDYFSAVVCYWVVVIYLNELPMGIDGQILSRPFISSILFATTPLLHPVNARLTGIGGRTIGPFLILVYFCFLGNVLIYDELFYVVFLGPIALLIILSSQFALQVLLFFSAFLTLFYMDILPLGLALVVVFLSFKFNIFGTREQLVGKIQHLKWYLDKNANPKPLNRNTLDVLLAVLGFSKNPGRACMLLFKRVTPFILAYSLPCFWALVYIFWTKSFHSFQGGQTIELYFCLMITISFIVFVLTSFRPLIILGEAERYVEYTVPFMCFVLVFFAAYSGVDWILPYVVIVNVLFVILNYMILSEDIIRLNLKTESLQLFDDQLIKFLSSISGLRCVTIPLKLSYSLSSSLSSEHKFYFPAIFTEKDGLLYTLEDCVVYDKIKPAISKLSNKYNLNYLVVENNYYRNTYIPDCGPVEHDCLIKIFSNDKYSVFEIVAT</sequence>
<dbReference type="AlphaFoldDB" id="A0A1M6DRF5"/>
<keyword evidence="1" id="KW-0812">Transmembrane</keyword>
<evidence type="ECO:0000313" key="3">
    <source>
        <dbReference type="EMBL" id="SHI75836.1"/>
    </source>
</evidence>
<keyword evidence="1" id="KW-1133">Transmembrane helix</keyword>
<feature type="transmembrane region" description="Helical" evidence="1">
    <location>
        <begin position="168"/>
        <end position="192"/>
    </location>
</feature>
<dbReference type="STRING" id="1122189.SAMN02745165_00782"/>
<feature type="transmembrane region" description="Helical" evidence="1">
    <location>
        <begin position="76"/>
        <end position="101"/>
    </location>
</feature>
<protein>
    <recommendedName>
        <fullName evidence="5">Glucosyl transferase GtrII</fullName>
    </recommendedName>
</protein>
<evidence type="ECO:0008006" key="5">
    <source>
        <dbReference type="Google" id="ProtNLM"/>
    </source>
</evidence>
<evidence type="ECO:0000313" key="4">
    <source>
        <dbReference type="Proteomes" id="UP000184171"/>
    </source>
</evidence>
<accession>A0A1M6DRF5</accession>
<proteinExistence type="predicted"/>
<evidence type="ECO:0000256" key="2">
    <source>
        <dbReference type="SAM" id="SignalP"/>
    </source>
</evidence>
<reference evidence="3 4" key="1">
    <citation type="submission" date="2016-11" db="EMBL/GenBank/DDBJ databases">
        <authorList>
            <person name="Jaros S."/>
            <person name="Januszkiewicz K."/>
            <person name="Wedrychowicz H."/>
        </authorList>
    </citation>
    <scope>NUCLEOTIDE SEQUENCE [LARGE SCALE GENOMIC DNA]</scope>
    <source>
        <strain evidence="3 4">DSM 5091</strain>
    </source>
</reference>
<feature type="signal peptide" evidence="2">
    <location>
        <begin position="1"/>
        <end position="21"/>
    </location>
</feature>
<feature type="chain" id="PRO_5012251892" description="Glucosyl transferase GtrII" evidence="2">
    <location>
        <begin position="22"/>
        <end position="520"/>
    </location>
</feature>
<gene>
    <name evidence="3" type="ORF">SAMN02745165_00782</name>
</gene>
<dbReference type="Proteomes" id="UP000184171">
    <property type="component" value="Unassembled WGS sequence"/>
</dbReference>
<name>A0A1M6DRF5_MALRU</name>
<feature type="transmembrane region" description="Helical" evidence="1">
    <location>
        <begin position="310"/>
        <end position="330"/>
    </location>
</feature>
<feature type="transmembrane region" description="Helical" evidence="1">
    <location>
        <begin position="198"/>
        <end position="217"/>
    </location>
</feature>
<feature type="transmembrane region" description="Helical" evidence="1">
    <location>
        <begin position="366"/>
        <end position="385"/>
    </location>
</feature>